<dbReference type="eggNOG" id="COG0248">
    <property type="taxonomic scope" value="Bacteria"/>
</dbReference>
<dbReference type="SUPFAM" id="SSF53067">
    <property type="entry name" value="Actin-like ATPase domain"/>
    <property type="match status" value="2"/>
</dbReference>
<organism evidence="7 8">
    <name type="scientific">Caldisalinibacter kiritimatiensis</name>
    <dbReference type="NCBI Taxonomy" id="1304284"/>
    <lineage>
        <taxon>Bacteria</taxon>
        <taxon>Bacillati</taxon>
        <taxon>Bacillota</taxon>
        <taxon>Tissierellia</taxon>
        <taxon>Tissierellales</taxon>
        <taxon>Thermohalobacteraceae</taxon>
        <taxon>Caldisalinibacter</taxon>
    </lineage>
</organism>
<dbReference type="PIRSF" id="PIRSF001267">
    <property type="entry name" value="Pyrophosphatase_GppA_Ppx"/>
    <property type="match status" value="1"/>
</dbReference>
<dbReference type="Gene3D" id="3.30.420.150">
    <property type="entry name" value="Exopolyphosphatase. Domain 2"/>
    <property type="match status" value="1"/>
</dbReference>
<dbReference type="Gene3D" id="1.10.3210.10">
    <property type="entry name" value="Hypothetical protein af1432"/>
    <property type="match status" value="1"/>
</dbReference>
<dbReference type="GO" id="GO:0004309">
    <property type="term" value="F:exopolyphosphatase activity"/>
    <property type="evidence" value="ECO:0007669"/>
    <property type="project" value="UniProtKB-EC"/>
</dbReference>
<dbReference type="PATRIC" id="fig|1304284.3.peg.587"/>
<dbReference type="CDD" id="cd00077">
    <property type="entry name" value="HDc"/>
    <property type="match status" value="1"/>
</dbReference>
<dbReference type="InterPro" id="IPR050273">
    <property type="entry name" value="GppA/Ppx_hydrolase"/>
</dbReference>
<reference evidence="7 8" key="1">
    <citation type="journal article" date="2015" name="Geomicrobiol. J.">
        <title>Caldisalinibacter kiritimatiensis gen. nov., sp. nov., a moderately thermohalophilic thiosulfate-reducing bacterium from a hypersaline microbial mat.</title>
        <authorList>
            <person name="Ben Hania W."/>
            <person name="Joseph M."/>
            <person name="Fiebig A."/>
            <person name="Bunk B."/>
            <person name="Klenk H.-P."/>
            <person name="Fardeau M.-L."/>
            <person name="Spring S."/>
        </authorList>
    </citation>
    <scope>NUCLEOTIDE SEQUENCE [LARGE SCALE GENOMIC DNA]</scope>
    <source>
        <strain evidence="7 8">L21-TH-D2</strain>
    </source>
</reference>
<gene>
    <name evidence="7" type="ORF">L21TH_0598</name>
</gene>
<dbReference type="EMBL" id="ARZA01000065">
    <property type="protein sequence ID" value="EOD01377.1"/>
    <property type="molecule type" value="Genomic_DNA"/>
</dbReference>
<feature type="domain" description="HD/PDEase" evidence="6">
    <location>
        <begin position="326"/>
        <end position="419"/>
    </location>
</feature>
<dbReference type="InterPro" id="IPR003695">
    <property type="entry name" value="Ppx_GppA_N"/>
</dbReference>
<evidence type="ECO:0000313" key="7">
    <source>
        <dbReference type="EMBL" id="EOD01377.1"/>
    </source>
</evidence>
<dbReference type="InterPro" id="IPR022371">
    <property type="entry name" value="Exopolyphosphatase"/>
</dbReference>
<dbReference type="Gene3D" id="3.30.420.40">
    <property type="match status" value="1"/>
</dbReference>
<evidence type="ECO:0000259" key="6">
    <source>
        <dbReference type="SMART" id="SM00471"/>
    </source>
</evidence>
<dbReference type="CDD" id="cd24052">
    <property type="entry name" value="ASKHA_NBD_HpPPX-GppA-like"/>
    <property type="match status" value="1"/>
</dbReference>
<dbReference type="Pfam" id="PF02541">
    <property type="entry name" value="Ppx-GppA"/>
    <property type="match status" value="1"/>
</dbReference>
<accession>R1AXJ6</accession>
<dbReference type="Proteomes" id="UP000013378">
    <property type="component" value="Unassembled WGS sequence"/>
</dbReference>
<dbReference type="InterPro" id="IPR030673">
    <property type="entry name" value="PyroPPase_GppA_Ppx"/>
</dbReference>
<evidence type="ECO:0000313" key="8">
    <source>
        <dbReference type="Proteomes" id="UP000013378"/>
    </source>
</evidence>
<evidence type="ECO:0000256" key="2">
    <source>
        <dbReference type="ARBA" id="ARBA00012451"/>
    </source>
</evidence>
<evidence type="ECO:0000256" key="3">
    <source>
        <dbReference type="ARBA" id="ARBA00020416"/>
    </source>
</evidence>
<keyword evidence="8" id="KW-1185">Reference proteome</keyword>
<protein>
    <recommendedName>
        <fullName evidence="3">Exopolyphosphatase</fullName>
        <ecNumber evidence="2">3.6.1.11</ecNumber>
    </recommendedName>
</protein>
<proteinExistence type="inferred from homology"/>
<dbReference type="AlphaFoldDB" id="R1AXJ6"/>
<dbReference type="OrthoDB" id="9807195at2"/>
<dbReference type="NCBIfam" id="TIGR03706">
    <property type="entry name" value="exo_poly_only"/>
    <property type="match status" value="1"/>
</dbReference>
<dbReference type="SUPFAM" id="SSF109604">
    <property type="entry name" value="HD-domain/PDEase-like"/>
    <property type="match status" value="1"/>
</dbReference>
<name>R1AXJ6_9FIRM</name>
<comment type="caution">
    <text evidence="7">The sequence shown here is derived from an EMBL/GenBank/DDBJ whole genome shotgun (WGS) entry which is preliminary data.</text>
</comment>
<dbReference type="PANTHER" id="PTHR30005">
    <property type="entry name" value="EXOPOLYPHOSPHATASE"/>
    <property type="match status" value="1"/>
</dbReference>
<dbReference type="RefSeq" id="WP_006308526.1">
    <property type="nucleotide sequence ID" value="NZ_ARZA01000065.1"/>
</dbReference>
<comment type="similarity">
    <text evidence="1">Belongs to the GppA/Ppx family.</text>
</comment>
<dbReference type="STRING" id="1304284.L21TH_0598"/>
<dbReference type="GO" id="GO:0006793">
    <property type="term" value="P:phosphorus metabolic process"/>
    <property type="evidence" value="ECO:0007669"/>
    <property type="project" value="InterPro"/>
</dbReference>
<dbReference type="EC" id="3.6.1.11" evidence="2"/>
<dbReference type="InterPro" id="IPR043129">
    <property type="entry name" value="ATPase_NBD"/>
</dbReference>
<sequence length="506" mass="58389">MCRKLAIIDLGSNSIRVIIMRINNDGSYIMLDQAKEMVRLSEGMGKELTLKSEPINRTIHTLKLFKKLIQSHSVDEVHCITTAAVRRAKNRYEFLKTVKKETGLEFRVISGEKEAYYDYLGVINTIDIQDCIMIDVGGASTEIAWIENRLIKEVISLPFGAVILTEDFLDKDIITKDMIKNLENYILEEFNNIKWLKKAKGLPIIGVGGTIRTIAKVDKKKIKFPLVSLHNYKMNIEEVSEVYKKVTSTKLKDRKKIPGVSKDRADIIAGGIAPVKCLIEYLESENLIISGNGLREGIFFENYLKDREYKIVDDVLINSVENILKRYDTNLKHSYHVQKLALSLFDQTKELHALGENERKLLAVGALLHDIGMFVDYYNHHKHGFYLTLNSRPYGLENRELVICAYLVAMHRDKSFKESWRNYKMLIDKEDYNLIKKLSIFIKMAEKLDRSEYGNIKNIDCSIDKKAVNIKLNSTYDPELEIVSVMKFEKDFKKLFGKKMNIYRAS</sequence>
<dbReference type="PANTHER" id="PTHR30005:SF0">
    <property type="entry name" value="RETROGRADE REGULATION PROTEIN 2"/>
    <property type="match status" value="1"/>
</dbReference>
<dbReference type="SMART" id="SM00471">
    <property type="entry name" value="HDc"/>
    <property type="match status" value="1"/>
</dbReference>
<comment type="catalytic activity">
    <reaction evidence="5">
        <text>[phosphate](n) + H2O = [phosphate](n-1) + phosphate + H(+)</text>
        <dbReference type="Rhea" id="RHEA:21528"/>
        <dbReference type="Rhea" id="RHEA-COMP:9859"/>
        <dbReference type="Rhea" id="RHEA-COMP:14279"/>
        <dbReference type="ChEBI" id="CHEBI:15377"/>
        <dbReference type="ChEBI" id="CHEBI:15378"/>
        <dbReference type="ChEBI" id="CHEBI:16838"/>
        <dbReference type="ChEBI" id="CHEBI:43474"/>
        <dbReference type="EC" id="3.6.1.11"/>
    </reaction>
</comment>
<evidence type="ECO:0000256" key="1">
    <source>
        <dbReference type="ARBA" id="ARBA00007125"/>
    </source>
</evidence>
<dbReference type="Pfam" id="PF21447">
    <property type="entry name" value="Ppx-GppA_III"/>
    <property type="match status" value="1"/>
</dbReference>
<dbReference type="InterPro" id="IPR048950">
    <property type="entry name" value="Ppx_GppA_C"/>
</dbReference>
<keyword evidence="4 7" id="KW-0378">Hydrolase</keyword>
<evidence type="ECO:0000256" key="4">
    <source>
        <dbReference type="ARBA" id="ARBA00022801"/>
    </source>
</evidence>
<evidence type="ECO:0000256" key="5">
    <source>
        <dbReference type="ARBA" id="ARBA00047607"/>
    </source>
</evidence>
<dbReference type="InterPro" id="IPR003607">
    <property type="entry name" value="HD/PDEase_dom"/>
</dbReference>